<comment type="caution">
    <text evidence="1">The sequence shown here is derived from an EMBL/GenBank/DDBJ whole genome shotgun (WGS) entry which is preliminary data.</text>
</comment>
<proteinExistence type="predicted"/>
<organism evidence="1">
    <name type="scientific">marine sediment metagenome</name>
    <dbReference type="NCBI Taxonomy" id="412755"/>
    <lineage>
        <taxon>unclassified sequences</taxon>
        <taxon>metagenomes</taxon>
        <taxon>ecological metagenomes</taxon>
    </lineage>
</organism>
<dbReference type="EMBL" id="LAZR01032414">
    <property type="protein sequence ID" value="KKL50961.1"/>
    <property type="molecule type" value="Genomic_DNA"/>
</dbReference>
<name>A0A0F9DB73_9ZZZZ</name>
<reference evidence="1" key="1">
    <citation type="journal article" date="2015" name="Nature">
        <title>Complex archaea that bridge the gap between prokaryotes and eukaryotes.</title>
        <authorList>
            <person name="Spang A."/>
            <person name="Saw J.H."/>
            <person name="Jorgensen S.L."/>
            <person name="Zaremba-Niedzwiedzka K."/>
            <person name="Martijn J."/>
            <person name="Lind A.E."/>
            <person name="van Eijk R."/>
            <person name="Schleper C."/>
            <person name="Guy L."/>
            <person name="Ettema T.J."/>
        </authorList>
    </citation>
    <scope>NUCLEOTIDE SEQUENCE</scope>
</reference>
<evidence type="ECO:0000313" key="1">
    <source>
        <dbReference type="EMBL" id="KKL50961.1"/>
    </source>
</evidence>
<sequence>MPDNARKSLQLPNFDEIKSFPELRLACGEAFDILAKAYRTLVNDGTVAIAGSNKKWRLAVDSTGDLIIEEETSAGVWTPSGWKLKRQ</sequence>
<dbReference type="AlphaFoldDB" id="A0A0F9DB73"/>
<accession>A0A0F9DB73</accession>
<protein>
    <submittedName>
        <fullName evidence="1">Uncharacterized protein</fullName>
    </submittedName>
</protein>
<gene>
    <name evidence="1" type="ORF">LCGC14_2300270</name>
</gene>